<feature type="chain" id="PRO_5016951115" description="DUF4890 domain-containing protein" evidence="2">
    <location>
        <begin position="20"/>
        <end position="168"/>
    </location>
</feature>
<comment type="caution">
    <text evidence="3">The sequence shown here is derived from an EMBL/GenBank/DDBJ whole genome shotgun (WGS) entry which is preliminary data.</text>
</comment>
<organism evidence="3 4">
    <name type="scientific">Sphingobacterium athyrii</name>
    <dbReference type="NCBI Taxonomy" id="2152717"/>
    <lineage>
        <taxon>Bacteria</taxon>
        <taxon>Pseudomonadati</taxon>
        <taxon>Bacteroidota</taxon>
        <taxon>Sphingobacteriia</taxon>
        <taxon>Sphingobacteriales</taxon>
        <taxon>Sphingobacteriaceae</taxon>
        <taxon>Sphingobacterium</taxon>
    </lineage>
</organism>
<evidence type="ECO:0000313" key="3">
    <source>
        <dbReference type="EMBL" id="PUV21666.1"/>
    </source>
</evidence>
<evidence type="ECO:0008006" key="5">
    <source>
        <dbReference type="Google" id="ProtNLM"/>
    </source>
</evidence>
<keyword evidence="4" id="KW-1185">Reference proteome</keyword>
<proteinExistence type="predicted"/>
<feature type="region of interest" description="Disordered" evidence="1">
    <location>
        <begin position="133"/>
        <end position="168"/>
    </location>
</feature>
<evidence type="ECO:0000256" key="2">
    <source>
        <dbReference type="SAM" id="SignalP"/>
    </source>
</evidence>
<dbReference type="AlphaFoldDB" id="A0A363NLG5"/>
<feature type="region of interest" description="Disordered" evidence="1">
    <location>
        <begin position="24"/>
        <end position="61"/>
    </location>
</feature>
<feature type="compositionally biased region" description="Basic and acidic residues" evidence="1">
    <location>
        <begin position="141"/>
        <end position="168"/>
    </location>
</feature>
<gene>
    <name evidence="3" type="ORF">DCO56_25320</name>
</gene>
<feature type="compositionally biased region" description="Basic and acidic residues" evidence="1">
    <location>
        <begin position="43"/>
        <end position="61"/>
    </location>
</feature>
<evidence type="ECO:0000256" key="1">
    <source>
        <dbReference type="SAM" id="MobiDB-lite"/>
    </source>
</evidence>
<protein>
    <recommendedName>
        <fullName evidence="5">DUF4890 domain-containing protein</fullName>
    </recommendedName>
</protein>
<dbReference type="OrthoDB" id="713884at2"/>
<evidence type="ECO:0000313" key="4">
    <source>
        <dbReference type="Proteomes" id="UP000250831"/>
    </source>
</evidence>
<dbReference type="Proteomes" id="UP000250831">
    <property type="component" value="Unassembled WGS sequence"/>
</dbReference>
<sequence length="168" mass="19874">MKKLMLSLALSGLMLTGFAQEKEDLKSDTKEMSAPINRHSKDRKHDGLKNKNPEELAKIKTDRMDQKLKFTDQQRKEVYAFHLKQAQDHKKIAAERKLYREKMRRQRAADHKKMMALLTPEQQKTLKDSYAENHKMHKEHWRKDRQMRKGDFQKGVNEKAVDAEAKTT</sequence>
<feature type="signal peptide" evidence="2">
    <location>
        <begin position="1"/>
        <end position="19"/>
    </location>
</feature>
<dbReference type="RefSeq" id="WP_108636492.1">
    <property type="nucleotide sequence ID" value="NZ_QCXX01000009.1"/>
</dbReference>
<dbReference type="EMBL" id="QCXX01000009">
    <property type="protein sequence ID" value="PUV21666.1"/>
    <property type="molecule type" value="Genomic_DNA"/>
</dbReference>
<accession>A0A363NLG5</accession>
<reference evidence="3 4" key="1">
    <citation type="submission" date="2018-04" db="EMBL/GenBank/DDBJ databases">
        <title>Sphingobacterium sp. M46 Genome.</title>
        <authorList>
            <person name="Cheng J."/>
            <person name="Li Y."/>
        </authorList>
    </citation>
    <scope>NUCLEOTIDE SEQUENCE [LARGE SCALE GENOMIC DNA]</scope>
    <source>
        <strain evidence="3 4">M46</strain>
    </source>
</reference>
<name>A0A363NLG5_9SPHI</name>
<keyword evidence="2" id="KW-0732">Signal</keyword>